<keyword evidence="1" id="KW-1133">Transmembrane helix</keyword>
<comment type="caution">
    <text evidence="2">The sequence shown here is derived from an EMBL/GenBank/DDBJ whole genome shotgun (WGS) entry which is preliminary data.</text>
</comment>
<evidence type="ECO:0000313" key="3">
    <source>
        <dbReference type="Proteomes" id="UP000886803"/>
    </source>
</evidence>
<dbReference type="Proteomes" id="UP000886803">
    <property type="component" value="Unassembled WGS sequence"/>
</dbReference>
<proteinExistence type="predicted"/>
<feature type="transmembrane region" description="Helical" evidence="1">
    <location>
        <begin position="141"/>
        <end position="161"/>
    </location>
</feature>
<reference evidence="2" key="2">
    <citation type="submission" date="2021-04" db="EMBL/GenBank/DDBJ databases">
        <authorList>
            <person name="Gilroy R."/>
        </authorList>
    </citation>
    <scope>NUCLEOTIDE SEQUENCE</scope>
    <source>
        <strain evidence="2">ChiBcec8-13705</strain>
    </source>
</reference>
<feature type="transmembrane region" description="Helical" evidence="1">
    <location>
        <begin position="359"/>
        <end position="383"/>
    </location>
</feature>
<keyword evidence="1" id="KW-0812">Transmembrane</keyword>
<keyword evidence="1" id="KW-0472">Membrane</keyword>
<sequence length="413" mass="44373">MRNVLYWAGSLGMVGLLGLMAYLCLSTLGVLPKAFPQRRAPAPAGTAPLGFGEALAWAFAALAVQWAAALLAQGIVAGGLAGFWEGFWQRFTTAGDSPHYLYLAQYGYAAAEDKRNLIVFYPLYPLLIRLLGGLLGGRYALAGLAISQGCWAAAAALFRALAGRRLAPGGARAAAAAFLFYPFSFFALGVYTEGLFLLLSVGCLYALERRWWGLAGLAGLLAALCRTQGLALVFAAGYAVLAAGWRPRKGGGAALWAVAGPAAGYGGYLALNWAVHGDAFRYLYYQSIEPWYQHAAWFGDNLAQQYGMAVEYPGLARYIYIPQLVVYFVAVAALGYLYWRGVCHTAAVYSTAYFGMSYLSSWLISGGRYMFGCIGIFLALGALPKAPRRLLLAAEAGLLLLYAVYYRQGQAIM</sequence>
<feature type="transmembrane region" description="Helical" evidence="1">
    <location>
        <begin position="211"/>
        <end position="241"/>
    </location>
</feature>
<accession>A0A9D2M6L5</accession>
<dbReference type="EMBL" id="DWYG01000112">
    <property type="protein sequence ID" value="HJB42187.1"/>
    <property type="molecule type" value="Genomic_DNA"/>
</dbReference>
<feature type="transmembrane region" description="Helical" evidence="1">
    <location>
        <begin position="6"/>
        <end position="31"/>
    </location>
</feature>
<feature type="transmembrane region" description="Helical" evidence="1">
    <location>
        <begin position="117"/>
        <end position="135"/>
    </location>
</feature>
<feature type="transmembrane region" description="Helical" evidence="1">
    <location>
        <begin position="253"/>
        <end position="275"/>
    </location>
</feature>
<evidence type="ECO:0008006" key="4">
    <source>
        <dbReference type="Google" id="ProtNLM"/>
    </source>
</evidence>
<dbReference type="AlphaFoldDB" id="A0A9D2M6L5"/>
<feature type="transmembrane region" description="Helical" evidence="1">
    <location>
        <begin position="173"/>
        <end position="191"/>
    </location>
</feature>
<gene>
    <name evidence="2" type="ORF">H9945_06780</name>
</gene>
<organism evidence="2 3">
    <name type="scientific">Candidatus Gemmiger avicola</name>
    <dbReference type="NCBI Taxonomy" id="2838605"/>
    <lineage>
        <taxon>Bacteria</taxon>
        <taxon>Bacillati</taxon>
        <taxon>Bacillota</taxon>
        <taxon>Clostridia</taxon>
        <taxon>Eubacteriales</taxon>
        <taxon>Gemmiger</taxon>
    </lineage>
</organism>
<protein>
    <recommendedName>
        <fullName evidence="4">Glycosyltransferase RgtA/B/C/D-like domain-containing protein</fullName>
    </recommendedName>
</protein>
<name>A0A9D2M6L5_9FIRM</name>
<feature type="transmembrane region" description="Helical" evidence="1">
    <location>
        <begin position="389"/>
        <end position="406"/>
    </location>
</feature>
<evidence type="ECO:0000313" key="2">
    <source>
        <dbReference type="EMBL" id="HJB42187.1"/>
    </source>
</evidence>
<feature type="transmembrane region" description="Helical" evidence="1">
    <location>
        <begin position="318"/>
        <end position="339"/>
    </location>
</feature>
<reference evidence="2" key="1">
    <citation type="journal article" date="2021" name="PeerJ">
        <title>Extensive microbial diversity within the chicken gut microbiome revealed by metagenomics and culture.</title>
        <authorList>
            <person name="Gilroy R."/>
            <person name="Ravi A."/>
            <person name="Getino M."/>
            <person name="Pursley I."/>
            <person name="Horton D.L."/>
            <person name="Alikhan N.F."/>
            <person name="Baker D."/>
            <person name="Gharbi K."/>
            <person name="Hall N."/>
            <person name="Watson M."/>
            <person name="Adriaenssens E.M."/>
            <person name="Foster-Nyarko E."/>
            <person name="Jarju S."/>
            <person name="Secka A."/>
            <person name="Antonio M."/>
            <person name="Oren A."/>
            <person name="Chaudhuri R.R."/>
            <person name="La Ragione R."/>
            <person name="Hildebrand F."/>
            <person name="Pallen M.J."/>
        </authorList>
    </citation>
    <scope>NUCLEOTIDE SEQUENCE</scope>
    <source>
        <strain evidence="2">ChiBcec8-13705</strain>
    </source>
</reference>
<evidence type="ECO:0000256" key="1">
    <source>
        <dbReference type="SAM" id="Phobius"/>
    </source>
</evidence>